<dbReference type="EMBL" id="BDDX01000004">
    <property type="protein sequence ID" value="GAT90387.1"/>
    <property type="molecule type" value="Genomic_DNA"/>
</dbReference>
<proteinExistence type="predicted"/>
<dbReference type="Proteomes" id="UP000186588">
    <property type="component" value="Unassembled WGS sequence"/>
</dbReference>
<keyword evidence="1" id="KW-0732">Signal</keyword>
<organism evidence="2 3">
    <name type="scientific">Apilactobacillus kunkeei</name>
    <dbReference type="NCBI Taxonomy" id="148814"/>
    <lineage>
        <taxon>Bacteria</taxon>
        <taxon>Bacillati</taxon>
        <taxon>Bacillota</taxon>
        <taxon>Bacilli</taxon>
        <taxon>Lactobacillales</taxon>
        <taxon>Lactobacillaceae</taxon>
        <taxon>Apilactobacillus</taxon>
    </lineage>
</organism>
<sequence>MKKIRLALIATLAIMTFAIFGASQNQTASAKTKYVTAFPKSMRGTWYAYTKKYGLSRIVINKDGFEELNHGKKYNKHWIFKLRKPLTNKQSAYVSDYGNSAKRFKKYTAAIDSVHGHYIKKDGHKWLYLIQRLYQSRQHMGMINVSKVNGHPVLSYIQKVLAEHDPFLGPLHFTKNKKLAKQIQGKNFKGFKYHKNFNSSKGYYFTYEVF</sequence>
<evidence type="ECO:0000313" key="2">
    <source>
        <dbReference type="EMBL" id="GAT90387.1"/>
    </source>
</evidence>
<protein>
    <recommendedName>
        <fullName evidence="4">D-alanyl-D-alanine carboxypeptidase</fullName>
    </recommendedName>
</protein>
<accession>A0A1L8CGR4</accession>
<evidence type="ECO:0000256" key="1">
    <source>
        <dbReference type="SAM" id="SignalP"/>
    </source>
</evidence>
<evidence type="ECO:0000313" key="3">
    <source>
        <dbReference type="Proteomes" id="UP000186588"/>
    </source>
</evidence>
<evidence type="ECO:0008006" key="4">
    <source>
        <dbReference type="Google" id="ProtNLM"/>
    </source>
</evidence>
<dbReference type="AlphaFoldDB" id="A0A1L8CGR4"/>
<reference evidence="2 3" key="1">
    <citation type="journal article" date="2016" name="Syst. Appl. Microbiol.">
        <title>Genomic characterization of a fructophilic bee symbiont Lactobacillus kunkeei reveals its niche-specific adaptation.</title>
        <authorList>
            <person name="Maeno S."/>
            <person name="Tanizawa Y."/>
            <person name="Kanesaki Y."/>
            <person name="Kubota E."/>
            <person name="Kumar H."/>
            <person name="Dicks L."/>
            <person name="Salminen S."/>
            <person name="Nakagawa J."/>
            <person name="Arita M."/>
            <person name="Endo A."/>
        </authorList>
    </citation>
    <scope>NUCLEOTIDE SEQUENCE [LARGE SCALE GENOMIC DNA]</scope>
    <source>
        <strain evidence="2 3">FF30-6</strain>
    </source>
</reference>
<name>A0A1L8CGR4_9LACO</name>
<dbReference type="RefSeq" id="WP_094750619.1">
    <property type="nucleotide sequence ID" value="NZ_BDDX01000004.1"/>
</dbReference>
<comment type="caution">
    <text evidence="2">The sequence shown here is derived from an EMBL/GenBank/DDBJ whole genome shotgun (WGS) entry which is preliminary data.</text>
</comment>
<gene>
    <name evidence="2" type="ORF">FF306_00485</name>
</gene>
<feature type="chain" id="PRO_5039652715" description="D-alanyl-D-alanine carboxypeptidase" evidence="1">
    <location>
        <begin position="22"/>
        <end position="210"/>
    </location>
</feature>
<feature type="signal peptide" evidence="1">
    <location>
        <begin position="1"/>
        <end position="21"/>
    </location>
</feature>